<reference evidence="1" key="1">
    <citation type="submission" date="2023-11" db="EMBL/GenBank/DDBJ databases">
        <authorList>
            <person name="Poullet M."/>
        </authorList>
    </citation>
    <scope>NUCLEOTIDE SEQUENCE</scope>
    <source>
        <strain evidence="1">E1834</strain>
    </source>
</reference>
<proteinExistence type="predicted"/>
<accession>A0ACB0Y101</accession>
<organism evidence="1 2">
    <name type="scientific">Meloidogyne enterolobii</name>
    <name type="common">Root-knot nematode worm</name>
    <name type="synonym">Meloidogyne mayaguensis</name>
    <dbReference type="NCBI Taxonomy" id="390850"/>
    <lineage>
        <taxon>Eukaryota</taxon>
        <taxon>Metazoa</taxon>
        <taxon>Ecdysozoa</taxon>
        <taxon>Nematoda</taxon>
        <taxon>Chromadorea</taxon>
        <taxon>Rhabditida</taxon>
        <taxon>Tylenchina</taxon>
        <taxon>Tylenchomorpha</taxon>
        <taxon>Tylenchoidea</taxon>
        <taxon>Meloidogynidae</taxon>
        <taxon>Meloidogyninae</taxon>
        <taxon>Meloidogyne</taxon>
    </lineage>
</organism>
<sequence length="128" mass="15409">MRWFLLNCGYRLIPELHTFSNLVLSANILCPQKFVRNFRKVYPLILGVTEHRRQQQQKSTTSFQTVLEKRRQQELEKRSSKPPPTEQINKVSTPKRIIRVFVFVCYFFYLSFLLFFLEFFGFPILLNL</sequence>
<evidence type="ECO:0000313" key="1">
    <source>
        <dbReference type="EMBL" id="CAK5026010.1"/>
    </source>
</evidence>
<evidence type="ECO:0000313" key="2">
    <source>
        <dbReference type="Proteomes" id="UP001497535"/>
    </source>
</evidence>
<gene>
    <name evidence="1" type="ORF">MENTE1834_LOCUS5955</name>
</gene>
<dbReference type="Proteomes" id="UP001497535">
    <property type="component" value="Unassembled WGS sequence"/>
</dbReference>
<protein>
    <submittedName>
        <fullName evidence="1">Uncharacterized protein</fullName>
    </submittedName>
</protein>
<name>A0ACB0Y101_MELEN</name>
<keyword evidence="2" id="KW-1185">Reference proteome</keyword>
<dbReference type="EMBL" id="CAVMJV010000004">
    <property type="protein sequence ID" value="CAK5026010.1"/>
    <property type="molecule type" value="Genomic_DNA"/>
</dbReference>
<comment type="caution">
    <text evidence="1">The sequence shown here is derived from an EMBL/GenBank/DDBJ whole genome shotgun (WGS) entry which is preliminary data.</text>
</comment>